<comment type="subunit">
    <text evidence="11">Monomer.</text>
</comment>
<keyword evidence="7 11" id="KW-0547">Nucleotide-binding</keyword>
<evidence type="ECO:0000259" key="13">
    <source>
        <dbReference type="Pfam" id="PF00582"/>
    </source>
</evidence>
<evidence type="ECO:0000313" key="14">
    <source>
        <dbReference type="EMBL" id="BAL55048.1"/>
    </source>
</evidence>
<evidence type="ECO:0000256" key="4">
    <source>
        <dbReference type="ARBA" id="ARBA00013061"/>
    </source>
</evidence>
<dbReference type="InterPro" id="IPR036043">
    <property type="entry name" value="Phosphoglycerate_kinase_sf"/>
</dbReference>
<organism evidence="14">
    <name type="scientific">uncultured Acidobacteriota bacterium</name>
    <dbReference type="NCBI Taxonomy" id="171953"/>
    <lineage>
        <taxon>Bacteria</taxon>
        <taxon>Pseudomonadati</taxon>
        <taxon>Acidobacteriota</taxon>
        <taxon>environmental samples</taxon>
    </lineage>
</organism>
<feature type="binding site" evidence="11">
    <location>
        <position position="122"/>
    </location>
    <ligand>
        <name>substrate</name>
    </ligand>
</feature>
<dbReference type="Pfam" id="PF00162">
    <property type="entry name" value="PGK"/>
    <property type="match status" value="1"/>
</dbReference>
<keyword evidence="6 11" id="KW-0808">Transferase</keyword>
<dbReference type="UniPathway" id="UPA00109">
    <property type="reaction ID" value="UER00185"/>
</dbReference>
<dbReference type="GO" id="GO:0005524">
    <property type="term" value="F:ATP binding"/>
    <property type="evidence" value="ECO:0007669"/>
    <property type="project" value="UniProtKB-KW"/>
</dbReference>
<dbReference type="Pfam" id="PF00582">
    <property type="entry name" value="Usp"/>
    <property type="match status" value="1"/>
</dbReference>
<feature type="binding site" evidence="11">
    <location>
        <position position="155"/>
    </location>
    <ligand>
        <name>substrate</name>
    </ligand>
</feature>
<dbReference type="EC" id="2.7.2.3" evidence="4 11"/>
<reference evidence="14" key="2">
    <citation type="journal article" date="2012" name="PLoS ONE">
        <title>A Deeply Branching Thermophilic Bacterium with an Ancient Acetyl-CoA Pathway Dominates a Subsurface Ecosystem.</title>
        <authorList>
            <person name="Takami H."/>
            <person name="Noguchi H."/>
            <person name="Takaki Y."/>
            <person name="Uchiyama I."/>
            <person name="Toyoda A."/>
            <person name="Nishi S."/>
            <person name="Chee G.-J."/>
            <person name="Arai W."/>
            <person name="Nunoura T."/>
            <person name="Itoh T."/>
            <person name="Hattori M."/>
            <person name="Takai K."/>
        </authorList>
    </citation>
    <scope>NUCLEOTIDE SEQUENCE</scope>
</reference>
<keyword evidence="9 11" id="KW-0067">ATP-binding</keyword>
<dbReference type="GO" id="GO:0043531">
    <property type="term" value="F:ADP binding"/>
    <property type="evidence" value="ECO:0007669"/>
    <property type="project" value="TreeGrafter"/>
</dbReference>
<dbReference type="PANTHER" id="PTHR11406">
    <property type="entry name" value="PHOSPHOGLYCERATE KINASE"/>
    <property type="match status" value="1"/>
</dbReference>
<dbReference type="CDD" id="cd00293">
    <property type="entry name" value="USP-like"/>
    <property type="match status" value="1"/>
</dbReference>
<evidence type="ECO:0000256" key="5">
    <source>
        <dbReference type="ARBA" id="ARBA00016471"/>
    </source>
</evidence>
<dbReference type="FunFam" id="3.40.50.1260:FF:000006">
    <property type="entry name" value="Phosphoglycerate kinase"/>
    <property type="match status" value="1"/>
</dbReference>
<comment type="caution">
    <text evidence="11">Lacks conserved residue(s) required for the propagation of feature annotation.</text>
</comment>
<evidence type="ECO:0000256" key="8">
    <source>
        <dbReference type="ARBA" id="ARBA00022777"/>
    </source>
</evidence>
<feature type="binding site" evidence="11">
    <location>
        <position position="347"/>
    </location>
    <ligand>
        <name>ATP</name>
        <dbReference type="ChEBI" id="CHEBI:30616"/>
    </ligand>
</feature>
<dbReference type="InterPro" id="IPR001576">
    <property type="entry name" value="Phosphoglycerate_kinase"/>
</dbReference>
<evidence type="ECO:0000256" key="9">
    <source>
        <dbReference type="ARBA" id="ARBA00022840"/>
    </source>
</evidence>
<feature type="domain" description="UspA" evidence="13">
    <location>
        <begin position="432"/>
        <end position="573"/>
    </location>
</feature>
<dbReference type="GO" id="GO:0005829">
    <property type="term" value="C:cytosol"/>
    <property type="evidence" value="ECO:0007669"/>
    <property type="project" value="TreeGrafter"/>
</dbReference>
<dbReference type="AlphaFoldDB" id="H5SFW2"/>
<comment type="catalytic activity">
    <reaction evidence="1 11 12">
        <text>(2R)-3-phosphoglycerate + ATP = (2R)-3-phospho-glyceroyl phosphate + ADP</text>
        <dbReference type="Rhea" id="RHEA:14801"/>
        <dbReference type="ChEBI" id="CHEBI:30616"/>
        <dbReference type="ChEBI" id="CHEBI:57604"/>
        <dbReference type="ChEBI" id="CHEBI:58272"/>
        <dbReference type="ChEBI" id="CHEBI:456216"/>
        <dbReference type="EC" id="2.7.2.3"/>
    </reaction>
</comment>
<evidence type="ECO:0000256" key="7">
    <source>
        <dbReference type="ARBA" id="ARBA00022741"/>
    </source>
</evidence>
<dbReference type="EMBL" id="AP011707">
    <property type="protein sequence ID" value="BAL55048.1"/>
    <property type="molecule type" value="Genomic_DNA"/>
</dbReference>
<evidence type="ECO:0000256" key="3">
    <source>
        <dbReference type="ARBA" id="ARBA00008982"/>
    </source>
</evidence>
<comment type="pathway">
    <text evidence="2 11">Carbohydrate degradation; glycolysis; pyruvate from D-glyceraldehyde 3-phosphate: step 2/5.</text>
</comment>
<comment type="similarity">
    <text evidence="3 11 12">Belongs to the phosphoglycerate kinase family.</text>
</comment>
<dbReference type="PANTHER" id="PTHR11406:SF23">
    <property type="entry name" value="PHOSPHOGLYCERATE KINASE 1, CHLOROPLASTIC-RELATED"/>
    <property type="match status" value="1"/>
</dbReference>
<evidence type="ECO:0000256" key="6">
    <source>
        <dbReference type="ARBA" id="ARBA00022679"/>
    </source>
</evidence>
<evidence type="ECO:0000256" key="10">
    <source>
        <dbReference type="ARBA" id="ARBA00023152"/>
    </source>
</evidence>
<reference evidence="14" key="1">
    <citation type="journal article" date="2005" name="Environ. Microbiol.">
        <title>Genetic and functional properties of uncultivated thermophilic crenarchaeotes from a subsurface gold mine as revealed by analysis of genome fragments.</title>
        <authorList>
            <person name="Nunoura T."/>
            <person name="Hirayama H."/>
            <person name="Takami H."/>
            <person name="Oida H."/>
            <person name="Nishi S."/>
            <person name="Shimamura S."/>
            <person name="Suzuki Y."/>
            <person name="Inagaki F."/>
            <person name="Takai K."/>
            <person name="Nealson K.H."/>
            <person name="Horikoshi K."/>
        </authorList>
    </citation>
    <scope>NUCLEOTIDE SEQUENCE</scope>
</reference>
<dbReference type="SUPFAM" id="SSF53748">
    <property type="entry name" value="Phosphoglycerate kinase"/>
    <property type="match status" value="1"/>
</dbReference>
<evidence type="ECO:0000256" key="2">
    <source>
        <dbReference type="ARBA" id="ARBA00004838"/>
    </source>
</evidence>
<keyword evidence="11" id="KW-0963">Cytoplasm</keyword>
<dbReference type="HAMAP" id="MF_00145">
    <property type="entry name" value="Phosphoglyc_kinase"/>
    <property type="match status" value="1"/>
</dbReference>
<keyword evidence="8 11" id="KW-0418">Kinase</keyword>
<proteinExistence type="inferred from homology"/>
<comment type="subcellular location">
    <subcellularLocation>
        <location evidence="11">Cytoplasm</location>
    </subcellularLocation>
</comment>
<dbReference type="GO" id="GO:0006094">
    <property type="term" value="P:gluconeogenesis"/>
    <property type="evidence" value="ECO:0007669"/>
    <property type="project" value="TreeGrafter"/>
</dbReference>
<dbReference type="SUPFAM" id="SSF52402">
    <property type="entry name" value="Adenine nucleotide alpha hydrolases-like"/>
    <property type="match status" value="1"/>
</dbReference>
<dbReference type="InterPro" id="IPR006016">
    <property type="entry name" value="UspA"/>
</dbReference>
<keyword evidence="10 11" id="KW-0324">Glycolysis</keyword>
<evidence type="ECO:0000256" key="11">
    <source>
        <dbReference type="HAMAP-Rule" id="MF_00145"/>
    </source>
</evidence>
<gene>
    <name evidence="11" type="primary">pgk</name>
    <name evidence="14" type="ORF">HGMM_F22D11C25</name>
</gene>
<name>H5SFW2_9BACT</name>
<dbReference type="InterPro" id="IPR014729">
    <property type="entry name" value="Rossmann-like_a/b/a_fold"/>
</dbReference>
<protein>
    <recommendedName>
        <fullName evidence="5 11">Phosphoglycerate kinase</fullName>
        <ecNumber evidence="4 11">2.7.2.3</ecNumber>
    </recommendedName>
</protein>
<evidence type="ECO:0000256" key="12">
    <source>
        <dbReference type="RuleBase" id="RU000532"/>
    </source>
</evidence>
<dbReference type="PRINTS" id="PR00477">
    <property type="entry name" value="PHGLYCKINASE"/>
</dbReference>
<dbReference type="Gene3D" id="3.40.50.620">
    <property type="entry name" value="HUPs"/>
    <property type="match status" value="1"/>
</dbReference>
<accession>H5SFW2</accession>
<evidence type="ECO:0000256" key="1">
    <source>
        <dbReference type="ARBA" id="ARBA00000642"/>
    </source>
</evidence>
<feature type="binding site" evidence="11">
    <location>
        <position position="206"/>
    </location>
    <ligand>
        <name>ATP</name>
        <dbReference type="ChEBI" id="CHEBI:30616"/>
    </ligand>
</feature>
<dbReference type="Gene3D" id="3.40.50.1260">
    <property type="entry name" value="Phosphoglycerate kinase, N-terminal domain"/>
    <property type="match status" value="2"/>
</dbReference>
<dbReference type="GO" id="GO:0006096">
    <property type="term" value="P:glycolytic process"/>
    <property type="evidence" value="ECO:0007669"/>
    <property type="project" value="UniProtKB-UniRule"/>
</dbReference>
<sequence>MEKLTIGRLRDALSGRRVFVRIDGDVPRRGATGEIADDFKLQQVVPTLQLLIEAGARIVIGTHWGQPEGQVVEAWRVDPLAERLSHILGRPVRKANACVGRQIERLVDELKPGEVLMLENLRFHAEEDLDDAAFARQLADLADVYCNDAFGLAHRGQASTVGITRYVTPAAAGLLMERELLMLEAVLKSPQKPFLAVVAGARLSEKLPVLENLLPRVDRLFIGGALCFTFLKAQGYEVGHSPVETAFLKLAENFLVRAEQVLGSRGEIYPTGLVFPSDFVVVDAEALEQAQGDPEKIAALPRHVVVASEIPAYAVAVDIGPMTINHLVELFDWARTIFWNGPLGRWEDAPFAEGTRALAQYVTERVPAEKKDIIVCGDSLTQAIRHFGLPVERIRHLSTGGESALKVLAGMPLPAVVALSESAQPERAERARRILIPVDGSPNARLAVERVSQLLDAARAEITLLYVAPLSRIERSSYVSPEREAEWRAAHQLEAERIFAEANAELARRGLTSHRQLMVMGDPAEEILKLADQMGADLIVMGARGRSGIFRFLMGSVSRKVLDHAKCPVLLVRVPDEELVKSGLMEG</sequence>
<dbReference type="InterPro" id="IPR015824">
    <property type="entry name" value="Phosphoglycerate_kinase_N"/>
</dbReference>
<dbReference type="GO" id="GO:0004618">
    <property type="term" value="F:phosphoglycerate kinase activity"/>
    <property type="evidence" value="ECO:0007669"/>
    <property type="project" value="UniProtKB-UniRule"/>
</dbReference>